<name>U2Q4Q1_9BACL</name>
<evidence type="ECO:0000259" key="1">
    <source>
        <dbReference type="PROSITE" id="PS50943"/>
    </source>
</evidence>
<dbReference type="GO" id="GO:0003677">
    <property type="term" value="F:DNA binding"/>
    <property type="evidence" value="ECO:0007669"/>
    <property type="project" value="InterPro"/>
</dbReference>
<dbReference type="CDD" id="cd00093">
    <property type="entry name" value="HTH_XRE"/>
    <property type="match status" value="1"/>
</dbReference>
<evidence type="ECO:0000313" key="3">
    <source>
        <dbReference type="Proteomes" id="UP000016637"/>
    </source>
</evidence>
<comment type="caution">
    <text evidence="2">The sequence shown here is derived from an EMBL/GenBank/DDBJ whole genome shotgun (WGS) entry which is preliminary data.</text>
</comment>
<dbReference type="InterPro" id="IPR001387">
    <property type="entry name" value="Cro/C1-type_HTH"/>
</dbReference>
<organism evidence="2 3">
    <name type="scientific">Gemella bergeri ATCC 700627</name>
    <dbReference type="NCBI Taxonomy" id="1321820"/>
    <lineage>
        <taxon>Bacteria</taxon>
        <taxon>Bacillati</taxon>
        <taxon>Bacillota</taxon>
        <taxon>Bacilli</taxon>
        <taxon>Bacillales</taxon>
        <taxon>Gemellaceae</taxon>
        <taxon>Gemella</taxon>
    </lineage>
</organism>
<dbReference type="Gene3D" id="1.10.260.40">
    <property type="entry name" value="lambda repressor-like DNA-binding domains"/>
    <property type="match status" value="1"/>
</dbReference>
<gene>
    <name evidence="2" type="ORF">HMPREF1983_00957</name>
</gene>
<dbReference type="EMBL" id="AWVP01000060">
    <property type="protein sequence ID" value="ERK57760.1"/>
    <property type="molecule type" value="Genomic_DNA"/>
</dbReference>
<dbReference type="HOGENOM" id="CLU_066192_49_3_9"/>
<accession>U2Q4Q1</accession>
<dbReference type="Proteomes" id="UP000016637">
    <property type="component" value="Unassembled WGS sequence"/>
</dbReference>
<dbReference type="Pfam" id="PF01381">
    <property type="entry name" value="HTH_3"/>
    <property type="match status" value="1"/>
</dbReference>
<evidence type="ECO:0000313" key="2">
    <source>
        <dbReference type="EMBL" id="ERK57760.1"/>
    </source>
</evidence>
<dbReference type="eggNOG" id="COG1396">
    <property type="taxonomic scope" value="Bacteria"/>
</dbReference>
<dbReference type="SMART" id="SM00530">
    <property type="entry name" value="HTH_XRE"/>
    <property type="match status" value="1"/>
</dbReference>
<reference evidence="2 3" key="1">
    <citation type="submission" date="2013-08" db="EMBL/GenBank/DDBJ databases">
        <authorList>
            <person name="Weinstock G."/>
            <person name="Sodergren E."/>
            <person name="Wylie T."/>
            <person name="Fulton L."/>
            <person name="Fulton R."/>
            <person name="Fronick C."/>
            <person name="O'Laughlin M."/>
            <person name="Godfrey J."/>
            <person name="Miner T."/>
            <person name="Herter B."/>
            <person name="Appelbaum E."/>
            <person name="Cordes M."/>
            <person name="Lek S."/>
            <person name="Wollam A."/>
            <person name="Pepin K.H."/>
            <person name="Palsikar V.B."/>
            <person name="Mitreva M."/>
            <person name="Wilson R.K."/>
        </authorList>
    </citation>
    <scope>NUCLEOTIDE SEQUENCE [LARGE SCALE GENOMIC DNA]</scope>
    <source>
        <strain evidence="2 3">ATCC 700627</strain>
    </source>
</reference>
<dbReference type="AlphaFoldDB" id="U2Q4Q1"/>
<protein>
    <submittedName>
        <fullName evidence="2">Restriction-modification system control element Bcll family protein</fullName>
    </submittedName>
</protein>
<dbReference type="InterPro" id="IPR010982">
    <property type="entry name" value="Lambda_DNA-bd_dom_sf"/>
</dbReference>
<keyword evidence="3" id="KW-1185">Reference proteome</keyword>
<sequence>MRYKVKKEGEKVTLKLSLKAARVNVGLTQKELAKLMGKSESTIINWEKGDGKNINLFDFRKICKILKVNPDDIFF</sequence>
<dbReference type="SUPFAM" id="SSF47413">
    <property type="entry name" value="lambda repressor-like DNA-binding domains"/>
    <property type="match status" value="1"/>
</dbReference>
<dbReference type="PROSITE" id="PS50943">
    <property type="entry name" value="HTH_CROC1"/>
    <property type="match status" value="1"/>
</dbReference>
<feature type="domain" description="HTH cro/C1-type" evidence="1">
    <location>
        <begin position="18"/>
        <end position="73"/>
    </location>
</feature>
<proteinExistence type="predicted"/>
<dbReference type="PATRIC" id="fig|1321820.3.peg.930"/>